<reference evidence="1" key="2">
    <citation type="submission" date="2018-03" db="EMBL/GenBank/DDBJ databases">
        <title>The Triticum urartu genome reveals the dynamic nature of wheat genome evolution.</title>
        <authorList>
            <person name="Ling H."/>
            <person name="Ma B."/>
            <person name="Shi X."/>
            <person name="Liu H."/>
            <person name="Dong L."/>
            <person name="Sun H."/>
            <person name="Cao Y."/>
            <person name="Gao Q."/>
            <person name="Zheng S."/>
            <person name="Li Y."/>
            <person name="Yu Y."/>
            <person name="Du H."/>
            <person name="Qi M."/>
            <person name="Li Y."/>
            <person name="Yu H."/>
            <person name="Cui Y."/>
            <person name="Wang N."/>
            <person name="Chen C."/>
            <person name="Wu H."/>
            <person name="Zhao Y."/>
            <person name="Zhang J."/>
            <person name="Li Y."/>
            <person name="Zhou W."/>
            <person name="Zhang B."/>
            <person name="Hu W."/>
            <person name="Eijk M."/>
            <person name="Tang J."/>
            <person name="Witsenboer H."/>
            <person name="Zhao S."/>
            <person name="Li Z."/>
            <person name="Zhang A."/>
            <person name="Wang D."/>
            <person name="Liang C."/>
        </authorList>
    </citation>
    <scope>NUCLEOTIDE SEQUENCE [LARGE SCALE GENOMIC DNA]</scope>
    <source>
        <strain evidence="1">cv. G1812</strain>
    </source>
</reference>
<reference evidence="2" key="1">
    <citation type="journal article" date="2013" name="Nature">
        <title>Draft genome of the wheat A-genome progenitor Triticum urartu.</title>
        <authorList>
            <person name="Ling H.Q."/>
            <person name="Zhao S."/>
            <person name="Liu D."/>
            <person name="Wang J."/>
            <person name="Sun H."/>
            <person name="Zhang C."/>
            <person name="Fan H."/>
            <person name="Li D."/>
            <person name="Dong L."/>
            <person name="Tao Y."/>
            <person name="Gao C."/>
            <person name="Wu H."/>
            <person name="Li Y."/>
            <person name="Cui Y."/>
            <person name="Guo X."/>
            <person name="Zheng S."/>
            <person name="Wang B."/>
            <person name="Yu K."/>
            <person name="Liang Q."/>
            <person name="Yang W."/>
            <person name="Lou X."/>
            <person name="Chen J."/>
            <person name="Feng M."/>
            <person name="Jian J."/>
            <person name="Zhang X."/>
            <person name="Luo G."/>
            <person name="Jiang Y."/>
            <person name="Liu J."/>
            <person name="Wang Z."/>
            <person name="Sha Y."/>
            <person name="Zhang B."/>
            <person name="Wu H."/>
            <person name="Tang D."/>
            <person name="Shen Q."/>
            <person name="Xue P."/>
            <person name="Zou S."/>
            <person name="Wang X."/>
            <person name="Liu X."/>
            <person name="Wang F."/>
            <person name="Yang Y."/>
            <person name="An X."/>
            <person name="Dong Z."/>
            <person name="Zhang K."/>
            <person name="Zhang X."/>
            <person name="Luo M.C."/>
            <person name="Dvorak J."/>
            <person name="Tong Y."/>
            <person name="Wang J."/>
            <person name="Yang H."/>
            <person name="Li Z."/>
            <person name="Wang D."/>
            <person name="Zhang A."/>
            <person name="Wang J."/>
        </authorList>
    </citation>
    <scope>NUCLEOTIDE SEQUENCE</scope>
    <source>
        <strain evidence="2">cv. G1812</strain>
    </source>
</reference>
<dbReference type="Gramene" id="TuG1812G0700003299.01.T01">
    <property type="protein sequence ID" value="TuG1812G0700003299.01.T01.cds342166"/>
    <property type="gene ID" value="TuG1812G0700003299.01"/>
</dbReference>
<accession>A0A8R7R5H1</accession>
<sequence>MRDEQFFGISETSMAKWHRSVLFLHLQEEYPDTEMNLAGHICMLEQLPRKEKEKLASELMDIAREKTENKRQQEEH</sequence>
<dbReference type="Proteomes" id="UP000015106">
    <property type="component" value="Chromosome 7"/>
</dbReference>
<dbReference type="EnsemblPlants" id="TuG1812G0700003299.01.T02">
    <property type="protein sequence ID" value="TuG1812G0700003299.01.T02.cds342166"/>
    <property type="gene ID" value="TuG1812G0700003299.01"/>
</dbReference>
<dbReference type="EnsemblPlants" id="TuG1812G0700003299.01.T04">
    <property type="protein sequence ID" value="TuG1812G0700003299.01.T04.cds342173"/>
    <property type="gene ID" value="TuG1812G0700003299.01"/>
</dbReference>
<dbReference type="EnsemblPlants" id="TuG1812G0700003299.01.T01">
    <property type="protein sequence ID" value="TuG1812G0700003299.01.T01.cds342166"/>
    <property type="gene ID" value="TuG1812G0700003299.01"/>
</dbReference>
<evidence type="ECO:0000313" key="2">
    <source>
        <dbReference type="Proteomes" id="UP000015106"/>
    </source>
</evidence>
<protein>
    <submittedName>
        <fullName evidence="1">Uncharacterized protein</fullName>
    </submittedName>
</protein>
<dbReference type="Gramene" id="TuG1812G0700003299.01.T04">
    <property type="protein sequence ID" value="TuG1812G0700003299.01.T04.cds342173"/>
    <property type="gene ID" value="TuG1812G0700003299.01"/>
</dbReference>
<organism evidence="1 2">
    <name type="scientific">Triticum urartu</name>
    <name type="common">Red wild einkorn</name>
    <name type="synonym">Crithodium urartu</name>
    <dbReference type="NCBI Taxonomy" id="4572"/>
    <lineage>
        <taxon>Eukaryota</taxon>
        <taxon>Viridiplantae</taxon>
        <taxon>Streptophyta</taxon>
        <taxon>Embryophyta</taxon>
        <taxon>Tracheophyta</taxon>
        <taxon>Spermatophyta</taxon>
        <taxon>Magnoliopsida</taxon>
        <taxon>Liliopsida</taxon>
        <taxon>Poales</taxon>
        <taxon>Poaceae</taxon>
        <taxon>BOP clade</taxon>
        <taxon>Pooideae</taxon>
        <taxon>Triticodae</taxon>
        <taxon>Triticeae</taxon>
        <taxon>Triticinae</taxon>
        <taxon>Triticum</taxon>
    </lineage>
</organism>
<dbReference type="AlphaFoldDB" id="A0A8R7R5H1"/>
<evidence type="ECO:0000313" key="1">
    <source>
        <dbReference type="EnsemblPlants" id="TuG1812G0700003299.01.T02.cds342166"/>
    </source>
</evidence>
<name>A0A8R7R5H1_TRIUA</name>
<keyword evidence="2" id="KW-1185">Reference proteome</keyword>
<proteinExistence type="predicted"/>
<dbReference type="Gramene" id="TuG1812G0700003299.01.T02">
    <property type="protein sequence ID" value="TuG1812G0700003299.01.T02.cds342166"/>
    <property type="gene ID" value="TuG1812G0700003299.01"/>
</dbReference>
<reference evidence="1" key="3">
    <citation type="submission" date="2022-06" db="UniProtKB">
        <authorList>
            <consortium name="EnsemblPlants"/>
        </authorList>
    </citation>
    <scope>IDENTIFICATION</scope>
</reference>